<keyword evidence="1" id="KW-0812">Transmembrane</keyword>
<feature type="transmembrane region" description="Helical" evidence="1">
    <location>
        <begin position="27"/>
        <end position="49"/>
    </location>
</feature>
<proteinExistence type="predicted"/>
<protein>
    <submittedName>
        <fullName evidence="2">Sulfotransferase</fullName>
    </submittedName>
</protein>
<dbReference type="SUPFAM" id="SSF52540">
    <property type="entry name" value="P-loop containing nucleoside triphosphate hydrolases"/>
    <property type="match status" value="1"/>
</dbReference>
<keyword evidence="1" id="KW-1133">Transmembrane helix</keyword>
<dbReference type="GO" id="GO:0016740">
    <property type="term" value="F:transferase activity"/>
    <property type="evidence" value="ECO:0007669"/>
    <property type="project" value="UniProtKB-KW"/>
</dbReference>
<gene>
    <name evidence="2" type="ORF">ENS64_09825</name>
</gene>
<organism evidence="2">
    <name type="scientific">Schlesneria paludicola</name>
    <dbReference type="NCBI Taxonomy" id="360056"/>
    <lineage>
        <taxon>Bacteria</taxon>
        <taxon>Pseudomonadati</taxon>
        <taxon>Planctomycetota</taxon>
        <taxon>Planctomycetia</taxon>
        <taxon>Planctomycetales</taxon>
        <taxon>Planctomycetaceae</taxon>
        <taxon>Schlesneria</taxon>
    </lineage>
</organism>
<accession>A0A7C4QPF0</accession>
<dbReference type="PANTHER" id="PTHR36451:SF1">
    <property type="entry name" value="OMEGA-HYDROXY-BETA-DIHYDROMENAQUINONE-9 SULFOTRANSFERASE STF3"/>
    <property type="match status" value="1"/>
</dbReference>
<dbReference type="Pfam" id="PF13469">
    <property type="entry name" value="Sulfotransfer_3"/>
    <property type="match status" value="1"/>
</dbReference>
<reference evidence="2" key="1">
    <citation type="journal article" date="2020" name="mSystems">
        <title>Genome- and Community-Level Interaction Insights into Carbon Utilization and Element Cycling Functions of Hydrothermarchaeota in Hydrothermal Sediment.</title>
        <authorList>
            <person name="Zhou Z."/>
            <person name="Liu Y."/>
            <person name="Xu W."/>
            <person name="Pan J."/>
            <person name="Luo Z.H."/>
            <person name="Li M."/>
        </authorList>
    </citation>
    <scope>NUCLEOTIDE SEQUENCE [LARGE SCALE GENOMIC DNA]</scope>
    <source>
        <strain evidence="2">SpSt-508</strain>
    </source>
</reference>
<dbReference type="InterPro" id="IPR027417">
    <property type="entry name" value="P-loop_NTPase"/>
</dbReference>
<comment type="caution">
    <text evidence="2">The sequence shown here is derived from an EMBL/GenBank/DDBJ whole genome shotgun (WGS) entry which is preliminary data.</text>
</comment>
<dbReference type="InterPro" id="IPR052736">
    <property type="entry name" value="Stf3_sulfotransferase"/>
</dbReference>
<dbReference type="EMBL" id="DSVQ01000012">
    <property type="protein sequence ID" value="HGT39544.1"/>
    <property type="molecule type" value="Genomic_DNA"/>
</dbReference>
<evidence type="ECO:0000313" key="2">
    <source>
        <dbReference type="EMBL" id="HGT39544.1"/>
    </source>
</evidence>
<keyword evidence="2" id="KW-0808">Transferase</keyword>
<dbReference type="Gene3D" id="3.40.50.300">
    <property type="entry name" value="P-loop containing nucleotide triphosphate hydrolases"/>
    <property type="match status" value="1"/>
</dbReference>
<name>A0A7C4QPF0_9PLAN</name>
<dbReference type="PANTHER" id="PTHR36451">
    <property type="entry name" value="PAPS-DEPENDENT SULFOTRANSFERASE STF3"/>
    <property type="match status" value="1"/>
</dbReference>
<sequence length="394" mass="45679">MHVCFRLLAITVWQSLVSPPFRPLPKLGMLLGVLVYLVLEFGLWICLVLDRVLFPGYRRTEVKAPVFIIGNPRSGTTHLHRLMALDELQFTTFPAYEIFFPALTLQYLLAGLDRIDPYLGGPFRWLRERFEARVFAPRDALHYIRFNEPEEDDQVTIHKFASPIFFAAFNRSRALAGLLRFDDMPAEFRRDVVGFYKSCLQRHMYRLGQGRTLLSKNPTFPAKLRSIKEAFPDARFVYILRNPAVAIASIHSMLVSARQRWKTAPPTPEQTRRMIDTMCYMYQHAFEELERMPPGDYCIVEYEQLVADPYQLVQQIYAALGLPWSPAFEERLRQATAEAKRYRSRHVYSLGPLGVTAEEIRARLPFIYERFQFKEVVGDDQPIEPPPQLARGAA</sequence>
<dbReference type="AlphaFoldDB" id="A0A7C4QPF0"/>
<keyword evidence="1" id="KW-0472">Membrane</keyword>
<evidence type="ECO:0000256" key="1">
    <source>
        <dbReference type="SAM" id="Phobius"/>
    </source>
</evidence>